<dbReference type="EMBL" id="DS113699">
    <property type="protein sequence ID" value="EAX97829.1"/>
    <property type="molecule type" value="Genomic_DNA"/>
</dbReference>
<evidence type="ECO:0000256" key="8">
    <source>
        <dbReference type="SAM" id="Phobius"/>
    </source>
</evidence>
<dbReference type="InterPro" id="IPR051107">
    <property type="entry name" value="Auxin_Efflux_Carrier"/>
</dbReference>
<feature type="transmembrane region" description="Helical" evidence="8">
    <location>
        <begin position="12"/>
        <end position="31"/>
    </location>
</feature>
<reference evidence="9" key="2">
    <citation type="journal article" date="2007" name="Science">
        <title>Draft genome sequence of the sexually transmitted pathogen Trichomonas vaginalis.</title>
        <authorList>
            <person name="Carlton J.M."/>
            <person name="Hirt R.P."/>
            <person name="Silva J.C."/>
            <person name="Delcher A.L."/>
            <person name="Schatz M."/>
            <person name="Zhao Q."/>
            <person name="Wortman J.R."/>
            <person name="Bidwell S.L."/>
            <person name="Alsmark U.C.M."/>
            <person name="Besteiro S."/>
            <person name="Sicheritz-Ponten T."/>
            <person name="Noel C.J."/>
            <person name="Dacks J.B."/>
            <person name="Foster P.G."/>
            <person name="Simillion C."/>
            <person name="Van de Peer Y."/>
            <person name="Miranda-Saavedra D."/>
            <person name="Barton G.J."/>
            <person name="Westrop G.D."/>
            <person name="Mueller S."/>
            <person name="Dessi D."/>
            <person name="Fiori P.L."/>
            <person name="Ren Q."/>
            <person name="Paulsen I."/>
            <person name="Zhang H."/>
            <person name="Bastida-Corcuera F.D."/>
            <person name="Simoes-Barbosa A."/>
            <person name="Brown M.T."/>
            <person name="Hayes R.D."/>
            <person name="Mukherjee M."/>
            <person name="Okumura C.Y."/>
            <person name="Schneider R."/>
            <person name="Smith A.J."/>
            <person name="Vanacova S."/>
            <person name="Villalvazo M."/>
            <person name="Haas B.J."/>
            <person name="Pertea M."/>
            <person name="Feldblyum T.V."/>
            <person name="Utterback T.R."/>
            <person name="Shu C.L."/>
            <person name="Osoegawa K."/>
            <person name="de Jong P.J."/>
            <person name="Hrdy I."/>
            <person name="Horvathova L."/>
            <person name="Zubacova Z."/>
            <person name="Dolezal P."/>
            <person name="Malik S.B."/>
            <person name="Logsdon J.M. Jr."/>
            <person name="Henze K."/>
            <person name="Gupta A."/>
            <person name="Wang C.C."/>
            <person name="Dunne R.L."/>
            <person name="Upcroft J.A."/>
            <person name="Upcroft P."/>
            <person name="White O."/>
            <person name="Salzberg S.L."/>
            <person name="Tang P."/>
            <person name="Chiu C.-H."/>
            <person name="Lee Y.-S."/>
            <person name="Embley T.M."/>
            <person name="Coombs G.H."/>
            <person name="Mottram J.C."/>
            <person name="Tachezy J."/>
            <person name="Fraser-Liggett C.M."/>
            <person name="Johnson P.J."/>
        </authorList>
    </citation>
    <scope>NUCLEOTIDE SEQUENCE [LARGE SCALE GENOMIC DNA]</scope>
    <source>
        <strain evidence="9">G3</strain>
    </source>
</reference>
<feature type="transmembrane region" description="Helical" evidence="8">
    <location>
        <begin position="420"/>
        <end position="440"/>
    </location>
</feature>
<dbReference type="VEuPathDB" id="TrichDB:TVAGG3_0995710"/>
<comment type="subcellular location">
    <subcellularLocation>
        <location evidence="1">Membrane</location>
        <topology evidence="1">Multi-pass membrane protein</topology>
    </subcellularLocation>
</comment>
<sequence length="447" mass="51256">MLKYLDSFQIVMVIYVTLGVGAFFGFIKFFTEESMKRVRRLLFMIPIATMLFYEVATTPLNKDSWMTFLHAFIIQVFLHLIAYVYAIVFRSNKSIMEKFIEASIAFTESDFFWYGYPFSQILFTQSFNNYSGLAMFVQTLCVHSIHQILVLLYIPDSVESFNKMTDPPPDEEVPLEPKENKEQVQEEPEEDAMELQDQKSDSQNEEPAQEKKEEPKEVEKQKKLDKIGNRSVSDSHEDLQSSDKQSDNKDENSSSSTPEVKVDEGKEVIKPEDVAEPEKPAKRGYSKLFWFIYSFINQHNIAAILGIFWSIAVKYTNVNMPAFLKSFSFDLEKASICAGLFCQGIFIAYHPFKGCPIVDVIASCIVHFIVKPVLAMAFCWALSIDHTVAKFLILINLAPTGLYAYTLSDQAGWKTSMITYSMYWGMICVLPVYMIWIAIINETGMFP</sequence>
<keyword evidence="5 8" id="KW-1133">Transmembrane helix</keyword>
<feature type="transmembrane region" description="Helical" evidence="8">
    <location>
        <begin position="288"/>
        <end position="311"/>
    </location>
</feature>
<keyword evidence="10" id="KW-1185">Reference proteome</keyword>
<evidence type="ECO:0000256" key="5">
    <source>
        <dbReference type="ARBA" id="ARBA00022989"/>
    </source>
</evidence>
<dbReference type="Pfam" id="PF03547">
    <property type="entry name" value="Mem_trans"/>
    <property type="match status" value="1"/>
</dbReference>
<evidence type="ECO:0000313" key="10">
    <source>
        <dbReference type="Proteomes" id="UP000001542"/>
    </source>
</evidence>
<feature type="region of interest" description="Disordered" evidence="7">
    <location>
        <begin position="162"/>
        <end position="276"/>
    </location>
</feature>
<name>A2FB99_TRIV3</name>
<dbReference type="KEGG" id="tva:4755617"/>
<accession>A2FB99</accession>
<dbReference type="Proteomes" id="UP000001542">
    <property type="component" value="Unassembled WGS sequence"/>
</dbReference>
<feature type="compositionally biased region" description="Basic and acidic residues" evidence="7">
    <location>
        <begin position="260"/>
        <end position="276"/>
    </location>
</feature>
<dbReference type="GO" id="GO:0055085">
    <property type="term" value="P:transmembrane transport"/>
    <property type="evidence" value="ECO:0007669"/>
    <property type="project" value="InterPro"/>
</dbReference>
<evidence type="ECO:0000313" key="9">
    <source>
        <dbReference type="EMBL" id="EAX97829.1"/>
    </source>
</evidence>
<proteinExistence type="inferred from homology"/>
<keyword evidence="3" id="KW-0813">Transport</keyword>
<evidence type="ECO:0000256" key="3">
    <source>
        <dbReference type="ARBA" id="ARBA00022448"/>
    </source>
</evidence>
<feature type="transmembrane region" description="Helical" evidence="8">
    <location>
        <begin position="68"/>
        <end position="87"/>
    </location>
</feature>
<feature type="transmembrane region" description="Helical" evidence="8">
    <location>
        <begin position="361"/>
        <end position="383"/>
    </location>
</feature>
<feature type="compositionally biased region" description="Basic and acidic residues" evidence="7">
    <location>
        <begin position="196"/>
        <end position="252"/>
    </location>
</feature>
<feature type="transmembrane region" description="Helical" evidence="8">
    <location>
        <begin position="38"/>
        <end position="56"/>
    </location>
</feature>
<protein>
    <submittedName>
        <fullName evidence="9">Auxin Efflux Carrier family protein</fullName>
    </submittedName>
</protein>
<evidence type="ECO:0000256" key="7">
    <source>
        <dbReference type="SAM" id="MobiDB-lite"/>
    </source>
</evidence>
<dbReference type="VEuPathDB" id="TrichDB:TVAG_411910"/>
<dbReference type="GO" id="GO:0016020">
    <property type="term" value="C:membrane"/>
    <property type="evidence" value="ECO:0007669"/>
    <property type="project" value="UniProtKB-SubCell"/>
</dbReference>
<reference evidence="9" key="1">
    <citation type="submission" date="2006-10" db="EMBL/GenBank/DDBJ databases">
        <authorList>
            <person name="Amadeo P."/>
            <person name="Zhao Q."/>
            <person name="Wortman J."/>
            <person name="Fraser-Liggett C."/>
            <person name="Carlton J."/>
        </authorList>
    </citation>
    <scope>NUCLEOTIDE SEQUENCE</scope>
    <source>
        <strain evidence="9">G3</strain>
    </source>
</reference>
<evidence type="ECO:0000256" key="4">
    <source>
        <dbReference type="ARBA" id="ARBA00022692"/>
    </source>
</evidence>
<evidence type="ECO:0000256" key="1">
    <source>
        <dbReference type="ARBA" id="ARBA00004141"/>
    </source>
</evidence>
<feature type="transmembrane region" description="Helical" evidence="8">
    <location>
        <begin position="389"/>
        <end position="408"/>
    </location>
</feature>
<dbReference type="PANTHER" id="PTHR31752:SF18">
    <property type="entry name" value="AUXIN EFFLUX CARRIER COMPONENT 1"/>
    <property type="match status" value="1"/>
</dbReference>
<organism evidence="9 10">
    <name type="scientific">Trichomonas vaginalis (strain ATCC PRA-98 / G3)</name>
    <dbReference type="NCBI Taxonomy" id="412133"/>
    <lineage>
        <taxon>Eukaryota</taxon>
        <taxon>Metamonada</taxon>
        <taxon>Parabasalia</taxon>
        <taxon>Trichomonadida</taxon>
        <taxon>Trichomonadidae</taxon>
        <taxon>Trichomonas</taxon>
    </lineage>
</organism>
<feature type="compositionally biased region" description="Acidic residues" evidence="7">
    <location>
        <begin position="185"/>
        <end position="194"/>
    </location>
</feature>
<dbReference type="RefSeq" id="XP_001310759.1">
    <property type="nucleotide sequence ID" value="XM_001310758.1"/>
</dbReference>
<dbReference type="AlphaFoldDB" id="A2FB99"/>
<feature type="compositionally biased region" description="Basic and acidic residues" evidence="7">
    <location>
        <begin position="175"/>
        <end position="184"/>
    </location>
</feature>
<dbReference type="InParanoid" id="A2FB99"/>
<keyword evidence="6 8" id="KW-0472">Membrane</keyword>
<evidence type="ECO:0000256" key="6">
    <source>
        <dbReference type="ARBA" id="ARBA00023136"/>
    </source>
</evidence>
<dbReference type="InterPro" id="IPR004776">
    <property type="entry name" value="Mem_transp_PIN-like"/>
</dbReference>
<dbReference type="PANTHER" id="PTHR31752">
    <property type="entry name" value="AUXIN EFFLUX CARRIER COMPONENT 1B-RELATED"/>
    <property type="match status" value="1"/>
</dbReference>
<keyword evidence="4 8" id="KW-0812">Transmembrane</keyword>
<comment type="similarity">
    <text evidence="2">Belongs to the auxin efflux carrier (TC 2.A.69.1) family.</text>
</comment>
<gene>
    <name evidence="9" type="ORF">TVAG_411910</name>
</gene>
<evidence type="ECO:0000256" key="2">
    <source>
        <dbReference type="ARBA" id="ARBA00009177"/>
    </source>
</evidence>